<dbReference type="HOGENOM" id="CLU_052514_0_0_6"/>
<dbReference type="Gene3D" id="3.40.50.1000">
    <property type="entry name" value="HAD superfamily/HAD-like"/>
    <property type="match status" value="1"/>
</dbReference>
<dbReference type="CDD" id="cd01427">
    <property type="entry name" value="HAD_like"/>
    <property type="match status" value="1"/>
</dbReference>
<dbReference type="PATRIC" id="fig|1141660.3.peg.444"/>
<evidence type="ECO:0000313" key="4">
    <source>
        <dbReference type="Proteomes" id="UP000010290"/>
    </source>
</evidence>
<organism evidence="3 4">
    <name type="scientific">Providencia sneebia DSM 19967</name>
    <dbReference type="NCBI Taxonomy" id="1141660"/>
    <lineage>
        <taxon>Bacteria</taxon>
        <taxon>Pseudomonadati</taxon>
        <taxon>Pseudomonadota</taxon>
        <taxon>Gammaproteobacteria</taxon>
        <taxon>Enterobacterales</taxon>
        <taxon>Morganellaceae</taxon>
        <taxon>Providencia</taxon>
    </lineage>
</organism>
<name>K8WXG3_9GAMM</name>
<comment type="caution">
    <text evidence="3">The sequence shown here is derived from an EMBL/GenBank/DDBJ whole genome shotgun (WGS) entry which is preliminary data.</text>
</comment>
<keyword evidence="4" id="KW-1185">Reference proteome</keyword>
<reference evidence="3 4" key="1">
    <citation type="journal article" date="2012" name="BMC Genomics">
        <title>Comparative genomics of bacteria in the genus Providencia isolated from wild Drosophila melanogaster.</title>
        <authorList>
            <person name="Galac M.R."/>
            <person name="Lazzaro B.P."/>
        </authorList>
    </citation>
    <scope>NUCLEOTIDE SEQUENCE [LARGE SCALE GENOMIC DNA]</scope>
    <source>
        <strain evidence="3 4">DSM 19967</strain>
    </source>
</reference>
<dbReference type="AlphaFoldDB" id="K8WXG3"/>
<feature type="chain" id="PRO_5003921647" evidence="2">
    <location>
        <begin position="27"/>
        <end position="341"/>
    </location>
</feature>
<dbReference type="InterPro" id="IPR023214">
    <property type="entry name" value="HAD_sf"/>
</dbReference>
<dbReference type="RefSeq" id="WP_008914328.1">
    <property type="nucleotide sequence ID" value="NZ_CM001773.1"/>
</dbReference>
<dbReference type="Proteomes" id="UP000010290">
    <property type="component" value="Chromosome"/>
</dbReference>
<dbReference type="Pfam" id="PF12710">
    <property type="entry name" value="HAD"/>
    <property type="match status" value="1"/>
</dbReference>
<gene>
    <name evidence="3" type="ORF">OO7_02216</name>
</gene>
<dbReference type="GO" id="GO:0046872">
    <property type="term" value="F:metal ion binding"/>
    <property type="evidence" value="ECO:0007669"/>
    <property type="project" value="UniProtKB-KW"/>
</dbReference>
<sequence>MKNTTSLFSKICILSLSICFSSVALSKTDSLPSWNDGKTKSSIINFVEKTTTEGSPNFVEAKDRIATFDQDGTLWVEHPMYTQFLYVFDRIEQLAKEQPKMKEAEPFKTVLSKDPKKISKLTPEQLNIIAVTALTGMDLEAYNKEVSEWLKKAKDPRWDKHYTELTYQPMVELLNYLRDNGYKTFIVTGGGQNFVRVYSNDVYGIPPEQVMGSSFMTKYSYTKAGKPILLIEPSLLINDDFGGKVRGIELLIGKKPIISVGNSTGDREMLEYTTSGNGLRLGMLVFHDDEVREYAYGPAQGLPDTEVGTFTQSLYDEAMAKNWIVISMKNDWKKIFSFEAQ</sequence>
<evidence type="ECO:0000313" key="3">
    <source>
        <dbReference type="EMBL" id="EKT60870.1"/>
    </source>
</evidence>
<evidence type="ECO:0000256" key="2">
    <source>
        <dbReference type="SAM" id="SignalP"/>
    </source>
</evidence>
<dbReference type="EMBL" id="AKKN01000003">
    <property type="protein sequence ID" value="EKT60870.1"/>
    <property type="molecule type" value="Genomic_DNA"/>
</dbReference>
<evidence type="ECO:0000256" key="1">
    <source>
        <dbReference type="ARBA" id="ARBA00022723"/>
    </source>
</evidence>
<proteinExistence type="predicted"/>
<feature type="signal peptide" evidence="2">
    <location>
        <begin position="1"/>
        <end position="26"/>
    </location>
</feature>
<dbReference type="InterPro" id="IPR036412">
    <property type="entry name" value="HAD-like_sf"/>
</dbReference>
<accession>K8WXG3</accession>
<dbReference type="OrthoDB" id="9799365at2"/>
<protein>
    <submittedName>
        <fullName evidence="3">NapD-like protein</fullName>
    </submittedName>
</protein>
<dbReference type="SUPFAM" id="SSF56784">
    <property type="entry name" value="HAD-like"/>
    <property type="match status" value="1"/>
</dbReference>
<keyword evidence="1" id="KW-0479">Metal-binding</keyword>
<keyword evidence="2" id="KW-0732">Signal</keyword>